<keyword evidence="5" id="KW-1185">Reference proteome</keyword>
<dbReference type="Pfam" id="PF20152">
    <property type="entry name" value="DUF6534"/>
    <property type="match status" value="1"/>
</dbReference>
<gene>
    <name evidence="4" type="ORF">CYLTODRAFT_417390</name>
</gene>
<evidence type="ECO:0000256" key="2">
    <source>
        <dbReference type="SAM" id="Phobius"/>
    </source>
</evidence>
<sequence>MGDPLIVKILAPFFVGAFMSSILYGICLLQMFTFYQTCGRDSLWLKLFILYLFLAETAKTVVDIGIAFEPILLDEISSVTITSPLLVRPDGLLTVLISVPAQLFMAWRIRVISQLCWPAGIIVLTAFVSFGGGIATTASVLEKPRYDQFREFSAAPITWLLASAATDVLVTVNLVYFLWRRQSAMSSDLVSRIISFNVRTGMITSAAAVSDAIVFIVVENSTIFFAWDLCLAKLYAISLLSSLNSRSTAFSEAQKIYDPNPLFISSQSGGGQVSTTLTFNVARPTTLNTTTMGMETFEMADSSLEEGSPTKGPRRNSSSSRQIP</sequence>
<evidence type="ECO:0000256" key="1">
    <source>
        <dbReference type="SAM" id="MobiDB-lite"/>
    </source>
</evidence>
<dbReference type="EMBL" id="KN880439">
    <property type="protein sequence ID" value="KIY72876.1"/>
    <property type="molecule type" value="Genomic_DNA"/>
</dbReference>
<feature type="compositionally biased region" description="Polar residues" evidence="1">
    <location>
        <begin position="315"/>
        <end position="324"/>
    </location>
</feature>
<evidence type="ECO:0000313" key="5">
    <source>
        <dbReference type="Proteomes" id="UP000054007"/>
    </source>
</evidence>
<accession>A0A0D7BTE2</accession>
<dbReference type="PANTHER" id="PTHR40465">
    <property type="entry name" value="CHROMOSOME 1, WHOLE GENOME SHOTGUN SEQUENCE"/>
    <property type="match status" value="1"/>
</dbReference>
<feature type="region of interest" description="Disordered" evidence="1">
    <location>
        <begin position="301"/>
        <end position="324"/>
    </location>
</feature>
<feature type="domain" description="DUF6534" evidence="3">
    <location>
        <begin position="163"/>
        <end position="247"/>
    </location>
</feature>
<feature type="transmembrane region" description="Helical" evidence="2">
    <location>
        <begin position="224"/>
        <end position="243"/>
    </location>
</feature>
<keyword evidence="2" id="KW-0472">Membrane</keyword>
<keyword evidence="2" id="KW-1133">Transmembrane helix</keyword>
<dbReference type="Proteomes" id="UP000054007">
    <property type="component" value="Unassembled WGS sequence"/>
</dbReference>
<feature type="transmembrane region" description="Helical" evidence="2">
    <location>
        <begin position="116"/>
        <end position="137"/>
    </location>
</feature>
<dbReference type="STRING" id="1314674.A0A0D7BTE2"/>
<evidence type="ECO:0000259" key="3">
    <source>
        <dbReference type="Pfam" id="PF20152"/>
    </source>
</evidence>
<keyword evidence="2" id="KW-0812">Transmembrane</keyword>
<proteinExistence type="predicted"/>
<reference evidence="4 5" key="1">
    <citation type="journal article" date="2015" name="Fungal Genet. Biol.">
        <title>Evolution of novel wood decay mechanisms in Agaricales revealed by the genome sequences of Fistulina hepatica and Cylindrobasidium torrendii.</title>
        <authorList>
            <person name="Floudas D."/>
            <person name="Held B.W."/>
            <person name="Riley R."/>
            <person name="Nagy L.G."/>
            <person name="Koehler G."/>
            <person name="Ransdell A.S."/>
            <person name="Younus H."/>
            <person name="Chow J."/>
            <person name="Chiniquy J."/>
            <person name="Lipzen A."/>
            <person name="Tritt A."/>
            <person name="Sun H."/>
            <person name="Haridas S."/>
            <person name="LaButti K."/>
            <person name="Ohm R.A."/>
            <person name="Kues U."/>
            <person name="Blanchette R.A."/>
            <person name="Grigoriev I.V."/>
            <person name="Minto R.E."/>
            <person name="Hibbett D.S."/>
        </authorList>
    </citation>
    <scope>NUCLEOTIDE SEQUENCE [LARGE SCALE GENOMIC DNA]</scope>
    <source>
        <strain evidence="4 5">FP15055 ss-10</strain>
    </source>
</reference>
<feature type="transmembrane region" description="Helical" evidence="2">
    <location>
        <begin position="200"/>
        <end position="218"/>
    </location>
</feature>
<organism evidence="4 5">
    <name type="scientific">Cylindrobasidium torrendii FP15055 ss-10</name>
    <dbReference type="NCBI Taxonomy" id="1314674"/>
    <lineage>
        <taxon>Eukaryota</taxon>
        <taxon>Fungi</taxon>
        <taxon>Dikarya</taxon>
        <taxon>Basidiomycota</taxon>
        <taxon>Agaricomycotina</taxon>
        <taxon>Agaricomycetes</taxon>
        <taxon>Agaricomycetidae</taxon>
        <taxon>Agaricales</taxon>
        <taxon>Marasmiineae</taxon>
        <taxon>Physalacriaceae</taxon>
        <taxon>Cylindrobasidium</taxon>
    </lineage>
</organism>
<feature type="transmembrane region" description="Helical" evidence="2">
    <location>
        <begin position="12"/>
        <end position="35"/>
    </location>
</feature>
<dbReference type="PANTHER" id="PTHR40465:SF1">
    <property type="entry name" value="DUF6534 DOMAIN-CONTAINING PROTEIN"/>
    <property type="match status" value="1"/>
</dbReference>
<dbReference type="InterPro" id="IPR045339">
    <property type="entry name" value="DUF6534"/>
</dbReference>
<name>A0A0D7BTE2_9AGAR</name>
<feature type="transmembrane region" description="Helical" evidence="2">
    <location>
        <begin position="157"/>
        <end position="179"/>
    </location>
</feature>
<evidence type="ECO:0000313" key="4">
    <source>
        <dbReference type="EMBL" id="KIY72876.1"/>
    </source>
</evidence>
<protein>
    <recommendedName>
        <fullName evidence="3">DUF6534 domain-containing protein</fullName>
    </recommendedName>
</protein>
<dbReference type="AlphaFoldDB" id="A0A0D7BTE2"/>
<dbReference type="OrthoDB" id="3265526at2759"/>